<dbReference type="InterPro" id="IPR053853">
    <property type="entry name" value="FitA-like_RHH"/>
</dbReference>
<dbReference type="AlphaFoldDB" id="A0A2P7MSH4"/>
<gene>
    <name evidence="2" type="ORF">C7K55_11580</name>
</gene>
<dbReference type="OrthoDB" id="27260at2"/>
<dbReference type="EMBL" id="PXXO01000015">
    <property type="protein sequence ID" value="PSJ04146.1"/>
    <property type="molecule type" value="Genomic_DNA"/>
</dbReference>
<sequence length="87" mass="9554">MATLTVRNLDEATKAQLRLQAARHGRSMEEEVRTILREALSWGALKPDGPGLGQRIHAHFASLGGVELELPARRSQPRPAEFGEGLE</sequence>
<evidence type="ECO:0000313" key="2">
    <source>
        <dbReference type="EMBL" id="PSJ04146.1"/>
    </source>
</evidence>
<dbReference type="InterPro" id="IPR010985">
    <property type="entry name" value="Ribbon_hlx_hlx"/>
</dbReference>
<dbReference type="Pfam" id="PF22513">
    <property type="entry name" value="FitA-like_RHH"/>
    <property type="match status" value="1"/>
</dbReference>
<dbReference type="SUPFAM" id="SSF47598">
    <property type="entry name" value="Ribbon-helix-helix"/>
    <property type="match status" value="1"/>
</dbReference>
<feature type="domain" description="Antitoxin FitA-like ribbon-helix-helix" evidence="1">
    <location>
        <begin position="2"/>
        <end position="40"/>
    </location>
</feature>
<comment type="caution">
    <text evidence="2">The sequence shown here is derived from an EMBL/GenBank/DDBJ whole genome shotgun (WGS) entry which is preliminary data.</text>
</comment>
<dbReference type="InterPro" id="IPR013321">
    <property type="entry name" value="Arc_rbn_hlx_hlx"/>
</dbReference>
<accession>A0A2P7MSH4</accession>
<proteinExistence type="predicted"/>
<dbReference type="Proteomes" id="UP000243002">
    <property type="component" value="Unassembled WGS sequence"/>
</dbReference>
<keyword evidence="3" id="KW-1185">Reference proteome</keyword>
<evidence type="ECO:0000259" key="1">
    <source>
        <dbReference type="Pfam" id="PF22513"/>
    </source>
</evidence>
<organism evidence="2 3">
    <name type="scientific">Cyanobium usitatum str. Tous</name>
    <dbReference type="NCBI Taxonomy" id="2116684"/>
    <lineage>
        <taxon>Bacteria</taxon>
        <taxon>Bacillati</taxon>
        <taxon>Cyanobacteriota</taxon>
        <taxon>Cyanophyceae</taxon>
        <taxon>Synechococcales</taxon>
        <taxon>Prochlorococcaceae</taxon>
        <taxon>Cyanobium</taxon>
    </lineage>
</organism>
<evidence type="ECO:0000313" key="3">
    <source>
        <dbReference type="Proteomes" id="UP000243002"/>
    </source>
</evidence>
<name>A0A2P7MSH4_9CYAN</name>
<dbReference type="Gene3D" id="1.10.1220.10">
    <property type="entry name" value="Met repressor-like"/>
    <property type="match status" value="1"/>
</dbReference>
<dbReference type="GO" id="GO:0006355">
    <property type="term" value="P:regulation of DNA-templated transcription"/>
    <property type="evidence" value="ECO:0007669"/>
    <property type="project" value="InterPro"/>
</dbReference>
<dbReference type="RefSeq" id="WP_106632889.1">
    <property type="nucleotide sequence ID" value="NZ_PXXO01000015.1"/>
</dbReference>
<reference evidence="2 3" key="1">
    <citation type="journal article" date="2018" name="Environ. Microbiol.">
        <title>Ecological and genomic features of two widespread freshwater picocyanobacteria.</title>
        <authorList>
            <person name="Cabello-Yeves P.J."/>
            <person name="Picazo A."/>
            <person name="Camacho A."/>
            <person name="Callieri C."/>
            <person name="Rosselli R."/>
            <person name="Roda-Garcia J.J."/>
            <person name="Coutinho F.H."/>
            <person name="Rodriguez-Valera F."/>
        </authorList>
    </citation>
    <scope>NUCLEOTIDE SEQUENCE [LARGE SCALE GENOMIC DNA]</scope>
    <source>
        <strain evidence="2 3">Tous</strain>
    </source>
</reference>
<protein>
    <submittedName>
        <fullName evidence="2">Plasmid stabilization protein</fullName>
    </submittedName>
</protein>